<protein>
    <submittedName>
        <fullName evidence="1">Uncharacterized protein</fullName>
    </submittedName>
</protein>
<evidence type="ECO:0000313" key="1">
    <source>
        <dbReference type="EMBL" id="EDN91835.1"/>
    </source>
</evidence>
<dbReference type="GeneID" id="5487100"/>
<dbReference type="KEGG" id="ssl:SS1G_07696"/>
<proteinExistence type="predicted"/>
<sequence length="53" mass="6241">MAELINRHVDERERLQIPLPLVHKWQIVSEIDGHGNKLRSLTVRESLLDLIMQ</sequence>
<name>A7EQU3_SCLS1</name>
<keyword evidence="2" id="KW-1185">Reference proteome</keyword>
<reference evidence="2" key="1">
    <citation type="journal article" date="2011" name="PLoS Genet.">
        <title>Genomic analysis of the necrotrophic fungal pathogens Sclerotinia sclerotiorum and Botrytis cinerea.</title>
        <authorList>
            <person name="Amselem J."/>
            <person name="Cuomo C.A."/>
            <person name="van Kan J.A."/>
            <person name="Viaud M."/>
            <person name="Benito E.P."/>
            <person name="Couloux A."/>
            <person name="Coutinho P.M."/>
            <person name="de Vries R.P."/>
            <person name="Dyer P.S."/>
            <person name="Fillinger S."/>
            <person name="Fournier E."/>
            <person name="Gout L."/>
            <person name="Hahn M."/>
            <person name="Kohn L."/>
            <person name="Lapalu N."/>
            <person name="Plummer K.M."/>
            <person name="Pradier J.M."/>
            <person name="Quevillon E."/>
            <person name="Sharon A."/>
            <person name="Simon A."/>
            <person name="ten Have A."/>
            <person name="Tudzynski B."/>
            <person name="Tudzynski P."/>
            <person name="Wincker P."/>
            <person name="Andrew M."/>
            <person name="Anthouard V."/>
            <person name="Beever R.E."/>
            <person name="Beffa R."/>
            <person name="Benoit I."/>
            <person name="Bouzid O."/>
            <person name="Brault B."/>
            <person name="Chen Z."/>
            <person name="Choquer M."/>
            <person name="Collemare J."/>
            <person name="Cotton P."/>
            <person name="Danchin E.G."/>
            <person name="Da Silva C."/>
            <person name="Gautier A."/>
            <person name="Giraud C."/>
            <person name="Giraud T."/>
            <person name="Gonzalez C."/>
            <person name="Grossetete S."/>
            <person name="Guldener U."/>
            <person name="Henrissat B."/>
            <person name="Howlett B.J."/>
            <person name="Kodira C."/>
            <person name="Kretschmer M."/>
            <person name="Lappartient A."/>
            <person name="Leroch M."/>
            <person name="Levis C."/>
            <person name="Mauceli E."/>
            <person name="Neuveglise C."/>
            <person name="Oeser B."/>
            <person name="Pearson M."/>
            <person name="Poulain J."/>
            <person name="Poussereau N."/>
            <person name="Quesneville H."/>
            <person name="Rascle C."/>
            <person name="Schumacher J."/>
            <person name="Segurens B."/>
            <person name="Sexton A."/>
            <person name="Silva E."/>
            <person name="Sirven C."/>
            <person name="Soanes D.M."/>
            <person name="Talbot N.J."/>
            <person name="Templeton M."/>
            <person name="Yandava C."/>
            <person name="Yarden O."/>
            <person name="Zeng Q."/>
            <person name="Rollins J.A."/>
            <person name="Lebrun M.H."/>
            <person name="Dickman M."/>
        </authorList>
    </citation>
    <scope>NUCLEOTIDE SEQUENCE [LARGE SCALE GENOMIC DNA]</scope>
    <source>
        <strain evidence="2">ATCC 18683 / 1980 / Ss-1</strain>
    </source>
</reference>
<accession>A7EQU3</accession>
<organism evidence="1 2">
    <name type="scientific">Sclerotinia sclerotiorum (strain ATCC 18683 / 1980 / Ss-1)</name>
    <name type="common">White mold</name>
    <name type="synonym">Whetzelinia sclerotiorum</name>
    <dbReference type="NCBI Taxonomy" id="665079"/>
    <lineage>
        <taxon>Eukaryota</taxon>
        <taxon>Fungi</taxon>
        <taxon>Dikarya</taxon>
        <taxon>Ascomycota</taxon>
        <taxon>Pezizomycotina</taxon>
        <taxon>Leotiomycetes</taxon>
        <taxon>Helotiales</taxon>
        <taxon>Sclerotiniaceae</taxon>
        <taxon>Sclerotinia</taxon>
    </lineage>
</organism>
<gene>
    <name evidence="1" type="ORF">SS1G_07696</name>
</gene>
<dbReference type="Proteomes" id="UP000001312">
    <property type="component" value="Unassembled WGS sequence"/>
</dbReference>
<dbReference type="EMBL" id="CH476630">
    <property type="protein sequence ID" value="EDN91835.1"/>
    <property type="molecule type" value="Genomic_DNA"/>
</dbReference>
<dbReference type="InParanoid" id="A7EQU3"/>
<evidence type="ECO:0000313" key="2">
    <source>
        <dbReference type="Proteomes" id="UP000001312"/>
    </source>
</evidence>
<dbReference type="RefSeq" id="XP_001591071.1">
    <property type="nucleotide sequence ID" value="XM_001591021.1"/>
</dbReference>
<dbReference type="AlphaFoldDB" id="A7EQU3"/>